<proteinExistence type="predicted"/>
<feature type="compositionally biased region" description="Basic residues" evidence="1">
    <location>
        <begin position="58"/>
        <end position="72"/>
    </location>
</feature>
<dbReference type="Proteomes" id="UP000031523">
    <property type="component" value="Chromosome"/>
</dbReference>
<feature type="region of interest" description="Disordered" evidence="1">
    <location>
        <begin position="42"/>
        <end position="101"/>
    </location>
</feature>
<feature type="compositionally biased region" description="Basic and acidic residues" evidence="1">
    <location>
        <begin position="73"/>
        <end position="87"/>
    </location>
</feature>
<sequence>MQPAHGRRPPVEPPRGGAHGDHCHRSRFRAPLVRPLRCRTLPCSPGLSGGTEGPGPSRGRRVRHVRLRPRLRRVPEHHRAAHGEAHGRHPPVAERTGPRHDGRQIEQLPVADRGTSAGTPVTAKGKRDHGRVTRENPRGAAQMRAVTRTGESVREDDHKIIRGGLGPRTGRVGDLQGHVVRGVDGPELGRRRDGPHRRAMVPTCLIATHVGYSAGNEDPGSDAPGSFCASGGAATALYTNGPPRFPPGNRG</sequence>
<dbReference type="EMBL" id="CP010519">
    <property type="protein sequence ID" value="AJE84443.1"/>
    <property type="molecule type" value="Genomic_DNA"/>
</dbReference>
<evidence type="ECO:0000313" key="3">
    <source>
        <dbReference type="Proteomes" id="UP000031523"/>
    </source>
</evidence>
<feature type="region of interest" description="Disordered" evidence="1">
    <location>
        <begin position="113"/>
        <end position="154"/>
    </location>
</feature>
<evidence type="ECO:0000256" key="1">
    <source>
        <dbReference type="SAM" id="MobiDB-lite"/>
    </source>
</evidence>
<dbReference type="KEGG" id="sals:SLNWT_4067"/>
<gene>
    <name evidence="2" type="ORF">SLNWT_4067</name>
</gene>
<accession>A0A0B5ENZ6</accession>
<dbReference type="AlphaFoldDB" id="A0A0B5ENZ6"/>
<name>A0A0B5ENZ6_STRA4</name>
<evidence type="ECO:0000313" key="2">
    <source>
        <dbReference type="EMBL" id="AJE84443.1"/>
    </source>
</evidence>
<organism evidence="2 3">
    <name type="scientific">Streptomyces albus (strain ATCC 21838 / DSM 41398 / FERM P-419 / JCM 4703 / NBRC 107858)</name>
    <dbReference type="NCBI Taxonomy" id="1081613"/>
    <lineage>
        <taxon>Bacteria</taxon>
        <taxon>Bacillati</taxon>
        <taxon>Actinomycetota</taxon>
        <taxon>Actinomycetes</taxon>
        <taxon>Kitasatosporales</taxon>
        <taxon>Streptomycetaceae</taxon>
        <taxon>Streptomyces</taxon>
    </lineage>
</organism>
<feature type="region of interest" description="Disordered" evidence="1">
    <location>
        <begin position="1"/>
        <end position="23"/>
    </location>
</feature>
<reference evidence="2 3" key="1">
    <citation type="submission" date="2015-01" db="EMBL/GenBank/DDBJ databases">
        <title>Enhanced salinomycin production by adjusting the supply of polyketide extender units in Streptomyce albus DSM 41398.</title>
        <authorList>
            <person name="Lu C."/>
        </authorList>
    </citation>
    <scope>NUCLEOTIDE SEQUENCE [LARGE SCALE GENOMIC DNA]</scope>
    <source>
        <strain evidence="3">ATCC 21838 / DSM 41398 / FERM P-419 / JCM 4703 / NBRC 107858</strain>
    </source>
</reference>
<keyword evidence="3" id="KW-1185">Reference proteome</keyword>
<protein>
    <submittedName>
        <fullName evidence="2">Uncharacterized protein</fullName>
    </submittedName>
</protein>